<evidence type="ECO:0000259" key="11">
    <source>
        <dbReference type="Pfam" id="PF25994"/>
    </source>
</evidence>
<keyword evidence="4 9" id="KW-1003">Cell membrane</keyword>
<evidence type="ECO:0000256" key="5">
    <source>
        <dbReference type="ARBA" id="ARBA00022519"/>
    </source>
</evidence>
<dbReference type="PANTHER" id="PTHR30386:SF17">
    <property type="entry name" value="ALKALINE PROTEASE SECRETION PROTEIN APRE"/>
    <property type="match status" value="1"/>
</dbReference>
<dbReference type="Pfam" id="PF25994">
    <property type="entry name" value="HH_AprE"/>
    <property type="match status" value="1"/>
</dbReference>
<evidence type="ECO:0000256" key="6">
    <source>
        <dbReference type="ARBA" id="ARBA00022692"/>
    </source>
</evidence>
<feature type="domain" description="AprE-like beta-barrel" evidence="12">
    <location>
        <begin position="320"/>
        <end position="409"/>
    </location>
</feature>
<evidence type="ECO:0000313" key="14">
    <source>
        <dbReference type="Proteomes" id="UP000199650"/>
    </source>
</evidence>
<evidence type="ECO:0000256" key="3">
    <source>
        <dbReference type="ARBA" id="ARBA00022448"/>
    </source>
</evidence>
<evidence type="ECO:0000256" key="4">
    <source>
        <dbReference type="ARBA" id="ARBA00022475"/>
    </source>
</evidence>
<keyword evidence="8" id="KW-0472">Membrane</keyword>
<dbReference type="InterPro" id="IPR058781">
    <property type="entry name" value="HH_AprE-like"/>
</dbReference>
<evidence type="ECO:0000256" key="8">
    <source>
        <dbReference type="ARBA" id="ARBA00023136"/>
    </source>
</evidence>
<evidence type="ECO:0000256" key="2">
    <source>
        <dbReference type="ARBA" id="ARBA00009477"/>
    </source>
</evidence>
<dbReference type="STRING" id="1173584.SAMN05444851_2979"/>
<evidence type="ECO:0000259" key="12">
    <source>
        <dbReference type="Pfam" id="PF26002"/>
    </source>
</evidence>
<dbReference type="NCBIfam" id="TIGR01843">
    <property type="entry name" value="type_I_hlyD"/>
    <property type="match status" value="1"/>
</dbReference>
<keyword evidence="14" id="KW-1185">Reference proteome</keyword>
<dbReference type="PANTHER" id="PTHR30386">
    <property type="entry name" value="MEMBRANE FUSION SUBUNIT OF EMRAB-TOLC MULTIDRUG EFFLUX PUMP"/>
    <property type="match status" value="1"/>
</dbReference>
<keyword evidence="5 9" id="KW-0997">Cell inner membrane</keyword>
<dbReference type="InterPro" id="IPR058982">
    <property type="entry name" value="Beta-barrel_AprE"/>
</dbReference>
<dbReference type="InterPro" id="IPR050739">
    <property type="entry name" value="MFP"/>
</dbReference>
<reference evidence="13 14" key="1">
    <citation type="submission" date="2016-10" db="EMBL/GenBank/DDBJ databases">
        <authorList>
            <person name="de Groot N.N."/>
        </authorList>
    </citation>
    <scope>NUCLEOTIDE SEQUENCE [LARGE SCALE GENOMIC DNA]</scope>
    <source>
        <strain evidence="13 14">DSM 29439</strain>
    </source>
</reference>
<dbReference type="PRINTS" id="PR01490">
    <property type="entry name" value="RTXTOXIND"/>
</dbReference>
<dbReference type="Gene3D" id="2.40.50.100">
    <property type="match status" value="1"/>
</dbReference>
<gene>
    <name evidence="13" type="ORF">SAMN05444851_2979</name>
</gene>
<proteinExistence type="inferred from homology"/>
<dbReference type="EMBL" id="FOJB01000001">
    <property type="protein sequence ID" value="SEW31480.1"/>
    <property type="molecule type" value="Genomic_DNA"/>
</dbReference>
<dbReference type="Gene3D" id="2.40.30.170">
    <property type="match status" value="1"/>
</dbReference>
<keyword evidence="7" id="KW-1133">Transmembrane helix</keyword>
<evidence type="ECO:0000256" key="1">
    <source>
        <dbReference type="ARBA" id="ARBA00004377"/>
    </source>
</evidence>
<dbReference type="AlphaFoldDB" id="A0A1I0QVN3"/>
<dbReference type="Proteomes" id="UP000199650">
    <property type="component" value="Unassembled WGS sequence"/>
</dbReference>
<name>A0A1I0QVN3_9RHOB</name>
<evidence type="ECO:0000313" key="13">
    <source>
        <dbReference type="EMBL" id="SEW31480.1"/>
    </source>
</evidence>
<feature type="coiled-coil region" evidence="10">
    <location>
        <begin position="251"/>
        <end position="278"/>
    </location>
</feature>
<dbReference type="GO" id="GO:0015031">
    <property type="term" value="P:protein transport"/>
    <property type="evidence" value="ECO:0007669"/>
    <property type="project" value="InterPro"/>
</dbReference>
<accession>A0A1I0QVN3</accession>
<keyword evidence="10" id="KW-0175">Coiled coil</keyword>
<sequence length="433" mass="47968">MPTPDLSVRGITLFGFLTLAVLLVGFGAWSVTAQIASAVVADGIVRPDRANHTVRHPEGGVVTSVKVIDGDMVSAGDILLTLDDTRQQSRRAVLENQLVDTLARIARLKAERDDAPSVTYPSTLQQIALDRPSLTEIMQGQTRLFLSRRELTQTRSAQLDQRASQIDQQKSGLDAQTVALTRQIALLREDLQRQRDLLDQGLTQYPRIAALEREEAVLTGRLAEIAATRAEAELRLTETRLQKLSFDAEHREQVIAELRDLQSKAAELSEKLRSIKFEEERLTVRAPVSGLVHQLVIQTPQSVIQPGQPILTLIPQDDALRVAARISPQDIDQLFIGQAVTLTFPAIEARNGSDVTARVKKISADAVTNEQTGQGYFEVEIGIDRTQRARLPTDTILLPGMPVKVFIKIADRSPISYLLQPFTAFFRTALREK</sequence>
<keyword evidence="6" id="KW-0812">Transmembrane</keyword>
<dbReference type="RefSeq" id="WP_177179359.1">
    <property type="nucleotide sequence ID" value="NZ_FOJB01000001.1"/>
</dbReference>
<dbReference type="Pfam" id="PF26002">
    <property type="entry name" value="Beta-barrel_AprE"/>
    <property type="match status" value="1"/>
</dbReference>
<dbReference type="InterPro" id="IPR010129">
    <property type="entry name" value="T1SS_HlyD"/>
</dbReference>
<keyword evidence="3 9" id="KW-0813">Transport</keyword>
<evidence type="ECO:0000256" key="9">
    <source>
        <dbReference type="RuleBase" id="RU365093"/>
    </source>
</evidence>
<evidence type="ECO:0000256" key="10">
    <source>
        <dbReference type="SAM" id="Coils"/>
    </source>
</evidence>
<dbReference type="GO" id="GO:0005886">
    <property type="term" value="C:plasma membrane"/>
    <property type="evidence" value="ECO:0007669"/>
    <property type="project" value="UniProtKB-SubCell"/>
</dbReference>
<organism evidence="13 14">
    <name type="scientific">Aliiroseovarius sediminilitoris</name>
    <dbReference type="NCBI Taxonomy" id="1173584"/>
    <lineage>
        <taxon>Bacteria</taxon>
        <taxon>Pseudomonadati</taxon>
        <taxon>Pseudomonadota</taxon>
        <taxon>Alphaproteobacteria</taxon>
        <taxon>Rhodobacterales</taxon>
        <taxon>Paracoccaceae</taxon>
        <taxon>Aliiroseovarius</taxon>
    </lineage>
</organism>
<comment type="similarity">
    <text evidence="2 9">Belongs to the membrane fusion protein (MFP) (TC 8.A.1) family.</text>
</comment>
<comment type="subcellular location">
    <subcellularLocation>
        <location evidence="1 9">Cell inner membrane</location>
        <topology evidence="1 9">Single-pass membrane protein</topology>
    </subcellularLocation>
</comment>
<protein>
    <recommendedName>
        <fullName evidence="9">Membrane fusion protein (MFP) family protein</fullName>
    </recommendedName>
</protein>
<evidence type="ECO:0000256" key="7">
    <source>
        <dbReference type="ARBA" id="ARBA00022989"/>
    </source>
</evidence>
<feature type="domain" description="AprE-like long alpha-helical hairpin" evidence="11">
    <location>
        <begin position="88"/>
        <end position="274"/>
    </location>
</feature>